<reference evidence="2" key="1">
    <citation type="journal article" date="2022" name="Mol. Ecol. Resour.">
        <title>The genomes of chicory, endive, great burdock and yacon provide insights into Asteraceae palaeo-polyploidization history and plant inulin production.</title>
        <authorList>
            <person name="Fan W."/>
            <person name="Wang S."/>
            <person name="Wang H."/>
            <person name="Wang A."/>
            <person name="Jiang F."/>
            <person name="Liu H."/>
            <person name="Zhao H."/>
            <person name="Xu D."/>
            <person name="Zhang Y."/>
        </authorList>
    </citation>
    <scope>NUCLEOTIDE SEQUENCE [LARGE SCALE GENOMIC DNA]</scope>
    <source>
        <strain evidence="2">cv. Niubang</strain>
    </source>
</reference>
<gene>
    <name evidence="1" type="ORF">L6452_05918</name>
</gene>
<proteinExistence type="predicted"/>
<comment type="caution">
    <text evidence="1">The sequence shown here is derived from an EMBL/GenBank/DDBJ whole genome shotgun (WGS) entry which is preliminary data.</text>
</comment>
<organism evidence="1 2">
    <name type="scientific">Arctium lappa</name>
    <name type="common">Greater burdock</name>
    <name type="synonym">Lappa major</name>
    <dbReference type="NCBI Taxonomy" id="4217"/>
    <lineage>
        <taxon>Eukaryota</taxon>
        <taxon>Viridiplantae</taxon>
        <taxon>Streptophyta</taxon>
        <taxon>Embryophyta</taxon>
        <taxon>Tracheophyta</taxon>
        <taxon>Spermatophyta</taxon>
        <taxon>Magnoliopsida</taxon>
        <taxon>eudicotyledons</taxon>
        <taxon>Gunneridae</taxon>
        <taxon>Pentapetalae</taxon>
        <taxon>asterids</taxon>
        <taxon>campanulids</taxon>
        <taxon>Asterales</taxon>
        <taxon>Asteraceae</taxon>
        <taxon>Carduoideae</taxon>
        <taxon>Cardueae</taxon>
        <taxon>Arctiinae</taxon>
        <taxon>Arctium</taxon>
    </lineage>
</organism>
<reference evidence="1 2" key="2">
    <citation type="journal article" date="2022" name="Mol. Ecol. Resour.">
        <title>The genomes of chicory, endive, great burdock and yacon provide insights into Asteraceae paleo-polyploidization history and plant inulin production.</title>
        <authorList>
            <person name="Fan W."/>
            <person name="Wang S."/>
            <person name="Wang H."/>
            <person name="Wang A."/>
            <person name="Jiang F."/>
            <person name="Liu H."/>
            <person name="Zhao H."/>
            <person name="Xu D."/>
            <person name="Zhang Y."/>
        </authorList>
    </citation>
    <scope>NUCLEOTIDE SEQUENCE [LARGE SCALE GENOMIC DNA]</scope>
    <source>
        <strain evidence="2">cv. Niubang</strain>
    </source>
</reference>
<sequence>MNGVPARISESRMGFGSGRGGEWEVVASGEGSDGGPGGYRSGVLRSREREREKLFLGMIESWYYRDWIDEL</sequence>
<dbReference type="Proteomes" id="UP001055879">
    <property type="component" value="Linkage Group LG02"/>
</dbReference>
<dbReference type="EMBL" id="CM042048">
    <property type="protein sequence ID" value="KAI3758358.1"/>
    <property type="molecule type" value="Genomic_DNA"/>
</dbReference>
<name>A0ACB9EIF6_ARCLA</name>
<accession>A0ACB9EIF6</accession>
<evidence type="ECO:0000313" key="1">
    <source>
        <dbReference type="EMBL" id="KAI3758358.1"/>
    </source>
</evidence>
<keyword evidence="2" id="KW-1185">Reference proteome</keyword>
<protein>
    <submittedName>
        <fullName evidence="1">Uncharacterized protein</fullName>
    </submittedName>
</protein>
<evidence type="ECO:0000313" key="2">
    <source>
        <dbReference type="Proteomes" id="UP001055879"/>
    </source>
</evidence>